<evidence type="ECO:0000313" key="3">
    <source>
        <dbReference type="Proteomes" id="UP001064087"/>
    </source>
</evidence>
<feature type="chain" id="PRO_5045228978" description="Lysozyme inhibitor LprI N-terminal domain-containing protein" evidence="1">
    <location>
        <begin position="19"/>
        <end position="145"/>
    </location>
</feature>
<dbReference type="EMBL" id="CP106738">
    <property type="protein sequence ID" value="UXX81867.1"/>
    <property type="molecule type" value="Genomic_DNA"/>
</dbReference>
<organism evidence="2 3">
    <name type="scientific">Roseovarius pelagicus</name>
    <dbReference type="NCBI Taxonomy" id="2980108"/>
    <lineage>
        <taxon>Bacteria</taxon>
        <taxon>Pseudomonadati</taxon>
        <taxon>Pseudomonadota</taxon>
        <taxon>Alphaproteobacteria</taxon>
        <taxon>Rhodobacterales</taxon>
        <taxon>Roseobacteraceae</taxon>
        <taxon>Roseovarius</taxon>
    </lineage>
</organism>
<evidence type="ECO:0008006" key="4">
    <source>
        <dbReference type="Google" id="ProtNLM"/>
    </source>
</evidence>
<feature type="signal peptide" evidence="1">
    <location>
        <begin position="1"/>
        <end position="18"/>
    </location>
</feature>
<name>A0ABY6D6U1_9RHOB</name>
<reference evidence="2" key="1">
    <citation type="submission" date="2022-10" db="EMBL/GenBank/DDBJ databases">
        <title>Roseovarius pelagicus sp. nov., isolated from Arctic seawater.</title>
        <authorList>
            <person name="Hong Y.W."/>
            <person name="Hwang C.Y."/>
        </authorList>
    </citation>
    <scope>NUCLEOTIDE SEQUENCE</scope>
    <source>
        <strain evidence="2">HL-MP18</strain>
    </source>
</reference>
<dbReference type="Proteomes" id="UP001064087">
    <property type="component" value="Chromosome"/>
</dbReference>
<dbReference type="RefSeq" id="WP_263046962.1">
    <property type="nucleotide sequence ID" value="NZ_CP106738.1"/>
</dbReference>
<proteinExistence type="predicted"/>
<sequence>MTFLKIAIFLLLTLTTSAAISQSRDPECQRYVNDAIRTNEASEIYDRQLRNALSDNESAMMGDPEKSLESYCTAWTNVHRSIVRALNGYDAELGAYRNLKKTCFRTDDLRVARERIVAIEQRKETINSLFSASLKQIANEPCSLF</sequence>
<gene>
    <name evidence="2" type="ORF">N7U68_12110</name>
</gene>
<evidence type="ECO:0000313" key="2">
    <source>
        <dbReference type="EMBL" id="UXX81867.1"/>
    </source>
</evidence>
<accession>A0ABY6D6U1</accession>
<keyword evidence="3" id="KW-1185">Reference proteome</keyword>
<protein>
    <recommendedName>
        <fullName evidence="4">Lysozyme inhibitor LprI N-terminal domain-containing protein</fullName>
    </recommendedName>
</protein>
<evidence type="ECO:0000256" key="1">
    <source>
        <dbReference type="SAM" id="SignalP"/>
    </source>
</evidence>
<keyword evidence="1" id="KW-0732">Signal</keyword>